<comment type="caution">
    <text evidence="2">The sequence shown here is derived from an EMBL/GenBank/DDBJ whole genome shotgun (WGS) entry which is preliminary data.</text>
</comment>
<protein>
    <submittedName>
        <fullName evidence="2">Uncharacterized protein</fullName>
    </submittedName>
</protein>
<name>A0ABQ9TSN6_SAGOE</name>
<organism evidence="2 3">
    <name type="scientific">Saguinus oedipus</name>
    <name type="common">Cotton-top tamarin</name>
    <name type="synonym">Oedipomidas oedipus</name>
    <dbReference type="NCBI Taxonomy" id="9490"/>
    <lineage>
        <taxon>Eukaryota</taxon>
        <taxon>Metazoa</taxon>
        <taxon>Chordata</taxon>
        <taxon>Craniata</taxon>
        <taxon>Vertebrata</taxon>
        <taxon>Euteleostomi</taxon>
        <taxon>Mammalia</taxon>
        <taxon>Eutheria</taxon>
        <taxon>Euarchontoglires</taxon>
        <taxon>Primates</taxon>
        <taxon>Haplorrhini</taxon>
        <taxon>Platyrrhini</taxon>
        <taxon>Cebidae</taxon>
        <taxon>Callitrichinae</taxon>
        <taxon>Saguinus</taxon>
    </lineage>
</organism>
<accession>A0ABQ9TSN6</accession>
<proteinExistence type="predicted"/>
<dbReference type="Proteomes" id="UP001266305">
    <property type="component" value="Unassembled WGS sequence"/>
</dbReference>
<evidence type="ECO:0000313" key="3">
    <source>
        <dbReference type="Proteomes" id="UP001266305"/>
    </source>
</evidence>
<evidence type="ECO:0000256" key="1">
    <source>
        <dbReference type="SAM" id="MobiDB-lite"/>
    </source>
</evidence>
<keyword evidence="3" id="KW-1185">Reference proteome</keyword>
<reference evidence="2 3" key="1">
    <citation type="submission" date="2023-05" db="EMBL/GenBank/DDBJ databases">
        <title>B98-5 Cell Line De Novo Hybrid Assembly: An Optical Mapping Approach.</title>
        <authorList>
            <person name="Kananen K."/>
            <person name="Auerbach J.A."/>
            <person name="Kautto E."/>
            <person name="Blachly J.S."/>
        </authorList>
    </citation>
    <scope>NUCLEOTIDE SEQUENCE [LARGE SCALE GENOMIC DNA]</scope>
    <source>
        <strain evidence="2">B95-8</strain>
        <tissue evidence="2">Cell line</tissue>
    </source>
</reference>
<feature type="compositionally biased region" description="Basic and acidic residues" evidence="1">
    <location>
        <begin position="58"/>
        <end position="73"/>
    </location>
</feature>
<gene>
    <name evidence="2" type="ORF">P7K49_033707</name>
</gene>
<sequence>MPTSRIAFIGPPPKTYLCRIHPKIPFPCQEHSGSNPWGWEPLRGKEAEFGLPTLQEETGTRKGFVQDRRDNRESNGGMNSETLCPRTEAAAQAQGGCKQCQATTYN</sequence>
<evidence type="ECO:0000313" key="2">
    <source>
        <dbReference type="EMBL" id="KAK2087800.1"/>
    </source>
</evidence>
<feature type="region of interest" description="Disordered" evidence="1">
    <location>
        <begin position="50"/>
        <end position="87"/>
    </location>
</feature>
<dbReference type="EMBL" id="JASSZA010000019">
    <property type="protein sequence ID" value="KAK2087800.1"/>
    <property type="molecule type" value="Genomic_DNA"/>
</dbReference>